<reference evidence="1 2" key="1">
    <citation type="journal article" date="2019" name="Int. J. Syst. Evol. Microbiol.">
        <title>The Global Catalogue of Microorganisms (GCM) 10K type strain sequencing project: providing services to taxonomists for standard genome sequencing and annotation.</title>
        <authorList>
            <consortium name="The Broad Institute Genomics Platform"/>
            <consortium name="The Broad Institute Genome Sequencing Center for Infectious Disease"/>
            <person name="Wu L."/>
            <person name="Ma J."/>
        </authorList>
    </citation>
    <scope>NUCLEOTIDE SEQUENCE [LARGE SCALE GENOMIC DNA]</scope>
    <source>
        <strain evidence="1 2">NBRC 111368</strain>
    </source>
</reference>
<comment type="caution">
    <text evidence="1">The sequence shown here is derived from an EMBL/GenBank/DDBJ whole genome shotgun (WGS) entry which is preliminary data.</text>
</comment>
<dbReference type="SUPFAM" id="SSF53187">
    <property type="entry name" value="Zn-dependent exopeptidases"/>
    <property type="match status" value="1"/>
</dbReference>
<feature type="non-terminal residue" evidence="1">
    <location>
        <position position="81"/>
    </location>
</feature>
<proteinExistence type="predicted"/>
<dbReference type="Proteomes" id="UP001596328">
    <property type="component" value="Unassembled WGS sequence"/>
</dbReference>
<dbReference type="AlphaFoldDB" id="A0ABD5S1F4"/>
<gene>
    <name evidence="1" type="ORF">ACFQE1_11930</name>
</gene>
<protein>
    <recommendedName>
        <fullName evidence="3">Amidohydrolase</fullName>
    </recommendedName>
</protein>
<name>A0ABD5S1F4_9EURY</name>
<evidence type="ECO:0000313" key="2">
    <source>
        <dbReference type="Proteomes" id="UP001596328"/>
    </source>
</evidence>
<keyword evidence="2" id="KW-1185">Reference proteome</keyword>
<sequence length="81" mass="9656">MPRPVLPTTMSFDHDDLRALRRDLHRHPEPAWREFYTTARIVDELETRPIDELYVGREVLGDDRLSVPDDAELDEWLDRAR</sequence>
<accession>A0ABD5S1F4</accession>
<dbReference type="Gene3D" id="3.40.630.10">
    <property type="entry name" value="Zn peptidases"/>
    <property type="match status" value="1"/>
</dbReference>
<dbReference type="EMBL" id="JBHSWU010000375">
    <property type="protein sequence ID" value="MFC6725067.1"/>
    <property type="molecule type" value="Genomic_DNA"/>
</dbReference>
<evidence type="ECO:0008006" key="3">
    <source>
        <dbReference type="Google" id="ProtNLM"/>
    </source>
</evidence>
<organism evidence="1 2">
    <name type="scientific">Halobium palmae</name>
    <dbReference type="NCBI Taxonomy" id="1776492"/>
    <lineage>
        <taxon>Archaea</taxon>
        <taxon>Methanobacteriati</taxon>
        <taxon>Methanobacteriota</taxon>
        <taxon>Stenosarchaea group</taxon>
        <taxon>Halobacteria</taxon>
        <taxon>Halobacteriales</taxon>
        <taxon>Haloferacaceae</taxon>
        <taxon>Halobium</taxon>
    </lineage>
</organism>
<evidence type="ECO:0000313" key="1">
    <source>
        <dbReference type="EMBL" id="MFC6725067.1"/>
    </source>
</evidence>